<evidence type="ECO:0000313" key="3">
    <source>
        <dbReference type="EMBL" id="ODN01724.1"/>
    </source>
</evidence>
<feature type="chain" id="PRO_5008905237" evidence="2">
    <location>
        <begin position="28"/>
        <end position="615"/>
    </location>
</feature>
<evidence type="ECO:0000313" key="4">
    <source>
        <dbReference type="Proteomes" id="UP000094527"/>
    </source>
</evidence>
<reference evidence="3 4" key="1">
    <citation type="journal article" date="2016" name="Genome Biol. Evol.">
        <title>Gene Family Evolution Reflects Adaptation to Soil Environmental Stressors in the Genome of the Collembolan Orchesella cincta.</title>
        <authorList>
            <person name="Faddeeva-Vakhrusheva A."/>
            <person name="Derks M.F."/>
            <person name="Anvar S.Y."/>
            <person name="Agamennone V."/>
            <person name="Suring W."/>
            <person name="Smit S."/>
            <person name="van Straalen N.M."/>
            <person name="Roelofs D."/>
        </authorList>
    </citation>
    <scope>NUCLEOTIDE SEQUENCE [LARGE SCALE GENOMIC DNA]</scope>
    <source>
        <tissue evidence="3">Mixed pool</tissue>
    </source>
</reference>
<gene>
    <name evidence="3" type="ORF">Ocin01_04959</name>
</gene>
<feature type="compositionally biased region" description="Basic residues" evidence="1">
    <location>
        <begin position="53"/>
        <end position="62"/>
    </location>
</feature>
<protein>
    <submittedName>
        <fullName evidence="3">Uncharacterized protein</fullName>
    </submittedName>
</protein>
<feature type="region of interest" description="Disordered" evidence="1">
    <location>
        <begin position="51"/>
        <end position="102"/>
    </location>
</feature>
<dbReference type="AlphaFoldDB" id="A0A1D2N905"/>
<feature type="signal peptide" evidence="2">
    <location>
        <begin position="1"/>
        <end position="27"/>
    </location>
</feature>
<keyword evidence="2" id="KW-0732">Signal</keyword>
<dbReference type="Proteomes" id="UP000094527">
    <property type="component" value="Unassembled WGS sequence"/>
</dbReference>
<dbReference type="EMBL" id="LJIJ01000141">
    <property type="protein sequence ID" value="ODN01724.1"/>
    <property type="molecule type" value="Genomic_DNA"/>
</dbReference>
<comment type="caution">
    <text evidence="3">The sequence shown here is derived from an EMBL/GenBank/DDBJ whole genome shotgun (WGS) entry which is preliminary data.</text>
</comment>
<keyword evidence="4" id="KW-1185">Reference proteome</keyword>
<proteinExistence type="predicted"/>
<feature type="compositionally biased region" description="Polar residues" evidence="1">
    <location>
        <begin position="143"/>
        <end position="156"/>
    </location>
</feature>
<organism evidence="3 4">
    <name type="scientific">Orchesella cincta</name>
    <name type="common">Springtail</name>
    <name type="synonym">Podura cincta</name>
    <dbReference type="NCBI Taxonomy" id="48709"/>
    <lineage>
        <taxon>Eukaryota</taxon>
        <taxon>Metazoa</taxon>
        <taxon>Ecdysozoa</taxon>
        <taxon>Arthropoda</taxon>
        <taxon>Hexapoda</taxon>
        <taxon>Collembola</taxon>
        <taxon>Entomobryomorpha</taxon>
        <taxon>Entomobryoidea</taxon>
        <taxon>Orchesellidae</taxon>
        <taxon>Orchesellinae</taxon>
        <taxon>Orchesella</taxon>
    </lineage>
</organism>
<feature type="region of interest" description="Disordered" evidence="1">
    <location>
        <begin position="572"/>
        <end position="598"/>
    </location>
</feature>
<name>A0A1D2N905_ORCCI</name>
<dbReference type="OrthoDB" id="10634994at2759"/>
<evidence type="ECO:0000256" key="2">
    <source>
        <dbReference type="SAM" id="SignalP"/>
    </source>
</evidence>
<feature type="region of interest" description="Disordered" evidence="1">
    <location>
        <begin position="119"/>
        <end position="198"/>
    </location>
</feature>
<accession>A0A1D2N905</accession>
<sequence>MKCSVVYFGSLVICTFIACGLFQGGDAGKTLKLPGYRLKFGTWPLVEVSKTGSRFKHGRRAKNNGPPRNHQRPPNGYKLGPPPPGKLVLVNPGEHKGSLHQQLQASLKHYAKQPANQNLPIIVKSPGPNPPPPPPGYKLGPPQNSLNSNPLQFTDASSPSGSNYGPPPLKFTDGKPWTPGPPPTQGSSFNSQGGRPSKLYSALKHSSFSEIFNNGYTEYRSPEVLEGRPLPGPYISINPDGSQVTTYVNEGVMPGPGSGIEVQPSIPPLLKLGDNLPDNYRVIFAQRQILGVKAPDTLANSGNSKPGTQEYDVALNLGTKYEQGYGPKPAEHPPLLIQKFQKRGDHHQHHDYVPQELPDTGLMATTNIVFATPNISAPLGGRNSKLFKAALEEKQRVLKARRKEKPLDAQVKLLGRLFTKLQRLKPPKIAVPIDHYEHKPLDNDDEEEDAWKKVAKSKVDSPVMAVQIQTFSVPDVDSTDPDIVESMAEFGTHDVEFAETDEIINLMEGVMKHGSGRMKLRDLGSNPQEINENLSNWVRRHLTLTRDVNQEAHAKGEELANGQFKQYQTFVTPSGGGGNGWSSSGPVPVDPKRGSRSMPLAMTHMAASMTPVSRR</sequence>
<evidence type="ECO:0000256" key="1">
    <source>
        <dbReference type="SAM" id="MobiDB-lite"/>
    </source>
</evidence>
<feature type="compositionally biased region" description="Pro residues" evidence="1">
    <location>
        <begin position="127"/>
        <end position="136"/>
    </location>
</feature>
<dbReference type="OMA" id="GPYISIN"/>
<dbReference type="PROSITE" id="PS51257">
    <property type="entry name" value="PROKAR_LIPOPROTEIN"/>
    <property type="match status" value="1"/>
</dbReference>
<feature type="compositionally biased region" description="Polar residues" evidence="1">
    <location>
        <begin position="185"/>
        <end position="194"/>
    </location>
</feature>